<dbReference type="KEGG" id="pdio:PDMSB3_0823"/>
<evidence type="ECO:0000256" key="2">
    <source>
        <dbReference type="ARBA" id="ARBA00007400"/>
    </source>
</evidence>
<accession>A0A5Q4ZAX1</accession>
<feature type="transmembrane region" description="Helical" evidence="7">
    <location>
        <begin position="180"/>
        <end position="199"/>
    </location>
</feature>
<feature type="transmembrane region" description="Helical" evidence="7">
    <location>
        <begin position="81"/>
        <end position="103"/>
    </location>
</feature>
<keyword evidence="10" id="KW-1185">Reference proteome</keyword>
<feature type="transmembrane region" description="Helical" evidence="7">
    <location>
        <begin position="238"/>
        <end position="261"/>
    </location>
</feature>
<dbReference type="GO" id="GO:0005886">
    <property type="term" value="C:plasma membrane"/>
    <property type="evidence" value="ECO:0007669"/>
    <property type="project" value="UniProtKB-SubCell"/>
</dbReference>
<evidence type="ECO:0000313" key="9">
    <source>
        <dbReference type="EMBL" id="VVD27285.1"/>
    </source>
</evidence>
<dbReference type="GO" id="GO:0009246">
    <property type="term" value="P:enterobacterial common antigen biosynthetic process"/>
    <property type="evidence" value="ECO:0007669"/>
    <property type="project" value="TreeGrafter"/>
</dbReference>
<keyword evidence="6 7" id="KW-0472">Membrane</keyword>
<evidence type="ECO:0000256" key="1">
    <source>
        <dbReference type="ARBA" id="ARBA00004651"/>
    </source>
</evidence>
<keyword evidence="4 7" id="KW-0812">Transmembrane</keyword>
<dbReference type="PANTHER" id="PTHR40074:SF2">
    <property type="entry name" value="O-ACETYLTRANSFERASE WECH"/>
    <property type="match status" value="1"/>
</dbReference>
<dbReference type="InterPro" id="IPR002656">
    <property type="entry name" value="Acyl_transf_3_dom"/>
</dbReference>
<organism evidence="9 10">
    <name type="scientific">Paraburkholderia dioscoreae</name>
    <dbReference type="NCBI Taxonomy" id="2604047"/>
    <lineage>
        <taxon>Bacteria</taxon>
        <taxon>Pseudomonadati</taxon>
        <taxon>Pseudomonadota</taxon>
        <taxon>Betaproteobacteria</taxon>
        <taxon>Burkholderiales</taxon>
        <taxon>Burkholderiaceae</taxon>
        <taxon>Paraburkholderia</taxon>
    </lineage>
</organism>
<name>A0A5Q4ZAX1_9BURK</name>
<feature type="domain" description="Acyltransferase 3" evidence="8">
    <location>
        <begin position="7"/>
        <end position="319"/>
    </location>
</feature>
<gene>
    <name evidence="9" type="ORF">PDMSB3_0823</name>
</gene>
<evidence type="ECO:0000256" key="3">
    <source>
        <dbReference type="ARBA" id="ARBA00022475"/>
    </source>
</evidence>
<comment type="similarity">
    <text evidence="2">Belongs to the acyltransferase 3 family.</text>
</comment>
<dbReference type="RefSeq" id="WP_165184856.1">
    <property type="nucleotide sequence ID" value="NZ_LR699553.1"/>
</dbReference>
<keyword evidence="3" id="KW-1003">Cell membrane</keyword>
<feature type="transmembrane region" description="Helical" evidence="7">
    <location>
        <begin position="273"/>
        <end position="295"/>
    </location>
</feature>
<feature type="transmembrane region" description="Helical" evidence="7">
    <location>
        <begin position="156"/>
        <end position="174"/>
    </location>
</feature>
<feature type="transmembrane region" description="Helical" evidence="7">
    <location>
        <begin position="123"/>
        <end position="144"/>
    </location>
</feature>
<reference evidence="9 10" key="1">
    <citation type="submission" date="2019-08" db="EMBL/GenBank/DDBJ databases">
        <authorList>
            <person name="Herpell B J."/>
        </authorList>
    </citation>
    <scope>NUCLEOTIDE SEQUENCE [LARGE SCALE GENOMIC DNA]</scope>
    <source>
        <strain evidence="10">Msb3</strain>
    </source>
</reference>
<keyword evidence="5 7" id="KW-1133">Transmembrane helix</keyword>
<dbReference type="PANTHER" id="PTHR40074">
    <property type="entry name" value="O-ACETYLTRANSFERASE WECH"/>
    <property type="match status" value="1"/>
</dbReference>
<keyword evidence="9" id="KW-0808">Transferase</keyword>
<feature type="transmembrane region" description="Helical" evidence="7">
    <location>
        <begin position="211"/>
        <end position="232"/>
    </location>
</feature>
<feature type="transmembrane region" description="Helical" evidence="7">
    <location>
        <begin position="301"/>
        <end position="321"/>
    </location>
</feature>
<evidence type="ECO:0000256" key="4">
    <source>
        <dbReference type="ARBA" id="ARBA00022692"/>
    </source>
</evidence>
<comment type="subcellular location">
    <subcellularLocation>
        <location evidence="1">Cell membrane</location>
        <topology evidence="1">Multi-pass membrane protein</topology>
    </subcellularLocation>
</comment>
<dbReference type="Proteomes" id="UP000325811">
    <property type="component" value="Chromosome I"/>
</dbReference>
<evidence type="ECO:0000256" key="5">
    <source>
        <dbReference type="ARBA" id="ARBA00022989"/>
    </source>
</evidence>
<evidence type="ECO:0000313" key="10">
    <source>
        <dbReference type="Proteomes" id="UP000325811"/>
    </source>
</evidence>
<evidence type="ECO:0000256" key="6">
    <source>
        <dbReference type="ARBA" id="ARBA00023136"/>
    </source>
</evidence>
<sequence>MVKEERIRGGQAISIMAIVCAEAIRRVVDAGFLQDGHVARLMKILLYAASTLGYPTLFFLFGLSTVACLQRSRTHLLKSAALTVLYPYLLWSILQIGVQWVVAEYRGHSLQQIELTRLAWAPVGQFWFLYALFICQIVSCIAVWPRPTTSASALTVANRCVISALVVAGAIVATRSHWGVVTMTCWGLAFFLSGMLFASRWDRQSERAAPGFRVALATGIAFTAAATIAQPFGDYLNIYSLPVSFLGIAAAISIGTCLATWRSSRWIVSLCSLWKPVYLLHVLAIAATWSALLAFGISRPVVHVVLGIAAGLTVPIAIHLITKRAGIAAWAGFEEPTAVRCEDTKVSDLAARTPGKTVKSRA</sequence>
<dbReference type="GO" id="GO:0016413">
    <property type="term" value="F:O-acetyltransferase activity"/>
    <property type="evidence" value="ECO:0007669"/>
    <property type="project" value="TreeGrafter"/>
</dbReference>
<keyword evidence="9" id="KW-0012">Acyltransferase</keyword>
<dbReference type="EMBL" id="LR699553">
    <property type="protein sequence ID" value="VVD27285.1"/>
    <property type="molecule type" value="Genomic_DNA"/>
</dbReference>
<evidence type="ECO:0000256" key="7">
    <source>
        <dbReference type="SAM" id="Phobius"/>
    </source>
</evidence>
<evidence type="ECO:0000259" key="8">
    <source>
        <dbReference type="Pfam" id="PF01757"/>
    </source>
</evidence>
<feature type="transmembrane region" description="Helical" evidence="7">
    <location>
        <begin position="44"/>
        <end position="69"/>
    </location>
</feature>
<protein>
    <submittedName>
        <fullName evidence="9">Acyltransferase family protein</fullName>
    </submittedName>
</protein>
<dbReference type="Pfam" id="PF01757">
    <property type="entry name" value="Acyl_transf_3"/>
    <property type="match status" value="1"/>
</dbReference>
<dbReference type="AlphaFoldDB" id="A0A5Q4ZAX1"/>
<proteinExistence type="inferred from homology"/>